<feature type="domain" description="Glycosyltransferase 2-like" evidence="1">
    <location>
        <begin position="5"/>
        <end position="128"/>
    </location>
</feature>
<evidence type="ECO:0000313" key="3">
    <source>
        <dbReference type="Proteomes" id="UP000034681"/>
    </source>
</evidence>
<dbReference type="InterPro" id="IPR001173">
    <property type="entry name" value="Glyco_trans_2-like"/>
</dbReference>
<organism evidence="2 3">
    <name type="scientific">Prochlorothrix hollandica PCC 9006 = CALU 1027</name>
    <dbReference type="NCBI Taxonomy" id="317619"/>
    <lineage>
        <taxon>Bacteria</taxon>
        <taxon>Bacillati</taxon>
        <taxon>Cyanobacteriota</taxon>
        <taxon>Cyanophyceae</taxon>
        <taxon>Prochlorotrichales</taxon>
        <taxon>Prochlorotrichaceae</taxon>
        <taxon>Prochlorothrix</taxon>
    </lineage>
</organism>
<dbReference type="Proteomes" id="UP000034681">
    <property type="component" value="Unassembled WGS sequence"/>
</dbReference>
<gene>
    <name evidence="2" type="ORF">PROH_01235</name>
</gene>
<dbReference type="EMBL" id="AJTX02000002">
    <property type="protein sequence ID" value="KKJ01063.1"/>
    <property type="molecule type" value="Genomic_DNA"/>
</dbReference>
<dbReference type="Pfam" id="PF00535">
    <property type="entry name" value="Glycos_transf_2"/>
    <property type="match status" value="1"/>
</dbReference>
<keyword evidence="2" id="KW-0808">Transferase</keyword>
<evidence type="ECO:0000259" key="1">
    <source>
        <dbReference type="Pfam" id="PF00535"/>
    </source>
</evidence>
<dbReference type="Gene3D" id="3.90.550.10">
    <property type="entry name" value="Spore Coat Polysaccharide Biosynthesis Protein SpsA, Chain A"/>
    <property type="match status" value="1"/>
</dbReference>
<dbReference type="CDD" id="cd00761">
    <property type="entry name" value="Glyco_tranf_GTA_type"/>
    <property type="match status" value="1"/>
</dbReference>
<keyword evidence="3" id="KW-1185">Reference proteome</keyword>
<sequence>MASVSICIPTYNRQDLLPWAIESVLQQTFQDWELVVCDDGSQDGTADRMARYGDGRIRYLRHGQNIGKSNNMRSGFEATTGDYFLKFDDDDRLCPDFLEKTVACLQQHPQVAFVGTDHWLIDRQNHRQVTATDQNSQVWGRSELPEGLVADLLQRVFVVQSFQVGATLFRRSALVAVDFMRSGLRNCEDNDLLVRLALGGAQGYYLPQRLMEYRVHGEQQGLDRAIPYLEDKIRYLDYFQFDREDLEQVRRSRLRESQLLLGLRQVERGQDPQGRALIRAAGTASPRAKVGLGLSYVPLPLRRLLFQGLRRLRGQDYSDRIRQGG</sequence>
<dbReference type="SUPFAM" id="SSF53448">
    <property type="entry name" value="Nucleotide-diphospho-sugar transferases"/>
    <property type="match status" value="1"/>
</dbReference>
<dbReference type="InterPro" id="IPR050834">
    <property type="entry name" value="Glycosyltransf_2"/>
</dbReference>
<evidence type="ECO:0000313" key="2">
    <source>
        <dbReference type="EMBL" id="KKJ01063.1"/>
    </source>
</evidence>
<dbReference type="eggNOG" id="COG1215">
    <property type="taxonomic scope" value="Bacteria"/>
</dbReference>
<dbReference type="STRING" id="317619.GCA_000332315_03416"/>
<dbReference type="GO" id="GO:0016740">
    <property type="term" value="F:transferase activity"/>
    <property type="evidence" value="ECO:0007669"/>
    <property type="project" value="UniProtKB-KW"/>
</dbReference>
<comment type="caution">
    <text evidence="2">The sequence shown here is derived from an EMBL/GenBank/DDBJ whole genome shotgun (WGS) entry which is preliminary data.</text>
</comment>
<proteinExistence type="predicted"/>
<accession>A0A0M2Q179</accession>
<dbReference type="RefSeq" id="WP_017713618.1">
    <property type="nucleotide sequence ID" value="NZ_KB235941.1"/>
</dbReference>
<dbReference type="AlphaFoldDB" id="A0A0M2Q179"/>
<dbReference type="PANTHER" id="PTHR43685:SF2">
    <property type="entry name" value="GLYCOSYLTRANSFERASE 2-LIKE DOMAIN-CONTAINING PROTEIN"/>
    <property type="match status" value="1"/>
</dbReference>
<dbReference type="PANTHER" id="PTHR43685">
    <property type="entry name" value="GLYCOSYLTRANSFERASE"/>
    <property type="match status" value="1"/>
</dbReference>
<protein>
    <submittedName>
        <fullName evidence="2">Glycosyl transferase family 2</fullName>
    </submittedName>
</protein>
<reference evidence="2" key="1">
    <citation type="submission" date="2012-04" db="EMBL/GenBank/DDBJ databases">
        <authorList>
            <person name="Borisov I.G."/>
            <person name="Ivanikova N.V."/>
            <person name="Pinevich A.V."/>
        </authorList>
    </citation>
    <scope>NUCLEOTIDE SEQUENCE</scope>
    <source>
        <strain evidence="2">CALU 1027</strain>
    </source>
</reference>
<name>A0A0M2Q179_PROHO</name>
<dbReference type="InterPro" id="IPR029044">
    <property type="entry name" value="Nucleotide-diphossugar_trans"/>
</dbReference>
<dbReference type="OrthoDB" id="549701at2"/>